<sequence>MSNKPYDLEERLVNFAADAALFCKGIPNDFTGQYYGHQLLRSAGSSAQLLLKTDY</sequence>
<gene>
    <name evidence="1" type="ORF">SAMN05192540_1024</name>
</gene>
<dbReference type="AlphaFoldDB" id="A0A1H4KPA9"/>
<protein>
    <submittedName>
        <fullName evidence="1">Uncharacterized protein</fullName>
    </submittedName>
</protein>
<proteinExistence type="predicted"/>
<dbReference type="RefSeq" id="WP_175518850.1">
    <property type="nucleotide sequence ID" value="NZ_FNTB01000001.1"/>
</dbReference>
<evidence type="ECO:0000313" key="2">
    <source>
        <dbReference type="Proteomes" id="UP000183038"/>
    </source>
</evidence>
<accession>A0A1H4KPA9</accession>
<organism evidence="1 2">
    <name type="scientific">Maribacter dokdonensis</name>
    <dbReference type="NCBI Taxonomy" id="320912"/>
    <lineage>
        <taxon>Bacteria</taxon>
        <taxon>Pseudomonadati</taxon>
        <taxon>Bacteroidota</taxon>
        <taxon>Flavobacteriia</taxon>
        <taxon>Flavobacteriales</taxon>
        <taxon>Flavobacteriaceae</taxon>
        <taxon>Maribacter</taxon>
    </lineage>
</organism>
<reference evidence="1 2" key="1">
    <citation type="submission" date="2016-10" db="EMBL/GenBank/DDBJ databases">
        <authorList>
            <person name="de Groot N.N."/>
        </authorList>
    </citation>
    <scope>NUCLEOTIDE SEQUENCE [LARGE SCALE GENOMIC DNA]</scope>
    <source>
        <strain evidence="1 2">MAR_2009_71</strain>
    </source>
</reference>
<name>A0A1H4KPA9_9FLAO</name>
<evidence type="ECO:0000313" key="1">
    <source>
        <dbReference type="EMBL" id="SEB60321.1"/>
    </source>
</evidence>
<dbReference type="EMBL" id="FNTB01000001">
    <property type="protein sequence ID" value="SEB60321.1"/>
    <property type="molecule type" value="Genomic_DNA"/>
</dbReference>
<dbReference type="Proteomes" id="UP000183038">
    <property type="component" value="Unassembled WGS sequence"/>
</dbReference>